<accession>A0A9N9PCA6</accession>
<gene>
    <name evidence="2" type="ORF">CPELLU_LOCUS18644</name>
</gene>
<protein>
    <submittedName>
        <fullName evidence="2">5299_t:CDS:1</fullName>
    </submittedName>
</protein>
<proteinExistence type="predicted"/>
<feature type="compositionally biased region" description="Basic and acidic residues" evidence="1">
    <location>
        <begin position="1"/>
        <end position="11"/>
    </location>
</feature>
<comment type="caution">
    <text evidence="2">The sequence shown here is derived from an EMBL/GenBank/DDBJ whole genome shotgun (WGS) entry which is preliminary data.</text>
</comment>
<feature type="region of interest" description="Disordered" evidence="1">
    <location>
        <begin position="1"/>
        <end position="24"/>
    </location>
</feature>
<name>A0A9N9PCA6_9GLOM</name>
<dbReference type="EMBL" id="CAJVQA010038449">
    <property type="protein sequence ID" value="CAG8810950.1"/>
    <property type="molecule type" value="Genomic_DNA"/>
</dbReference>
<evidence type="ECO:0000313" key="3">
    <source>
        <dbReference type="Proteomes" id="UP000789759"/>
    </source>
</evidence>
<feature type="compositionally biased region" description="Low complexity" evidence="1">
    <location>
        <begin position="12"/>
        <end position="24"/>
    </location>
</feature>
<reference evidence="2" key="1">
    <citation type="submission" date="2021-06" db="EMBL/GenBank/DDBJ databases">
        <authorList>
            <person name="Kallberg Y."/>
            <person name="Tangrot J."/>
            <person name="Rosling A."/>
        </authorList>
    </citation>
    <scope>NUCLEOTIDE SEQUENCE</scope>
    <source>
        <strain evidence="2">FL966</strain>
    </source>
</reference>
<dbReference type="OrthoDB" id="2315448at2759"/>
<organism evidence="2 3">
    <name type="scientific">Cetraspora pellucida</name>
    <dbReference type="NCBI Taxonomy" id="1433469"/>
    <lineage>
        <taxon>Eukaryota</taxon>
        <taxon>Fungi</taxon>
        <taxon>Fungi incertae sedis</taxon>
        <taxon>Mucoromycota</taxon>
        <taxon>Glomeromycotina</taxon>
        <taxon>Glomeromycetes</taxon>
        <taxon>Diversisporales</taxon>
        <taxon>Gigasporaceae</taxon>
        <taxon>Cetraspora</taxon>
    </lineage>
</organism>
<evidence type="ECO:0000313" key="2">
    <source>
        <dbReference type="EMBL" id="CAG8810950.1"/>
    </source>
</evidence>
<evidence type="ECO:0000256" key="1">
    <source>
        <dbReference type="SAM" id="MobiDB-lite"/>
    </source>
</evidence>
<dbReference type="Proteomes" id="UP000789759">
    <property type="component" value="Unassembled WGS sequence"/>
</dbReference>
<dbReference type="AlphaFoldDB" id="A0A9N9PCA6"/>
<sequence>MKKMSSEDKKCPGSLNKNPNSSPNSAITMWVKLEGNPDFEKFTVNKNDYPDNPTVHDLKTLLRRRFDELANISEGKIQVFTLSDPGNPQVLSPKTTFESLSITNSTELLVRYPLSDLSIKVNCRFTANKGVNKSKCCIPHSSGSFSLLQECVKTEFNEKLENIPTKTLYFEYYEDKILKEQVKNEFHFNSLVNKIKRNDENDLIINYFKVQVKDQKPYGDWKMKEISRIYDHAFESSEMIDKFRIEDLPELSAHFSNEELQCFFNDLKRKLYAFQVISSNKATCREYISIFLTWAVNHIRKHIDNTARLAVEIEVNGSHGYGSFDYAIFIRYILALVTEAKVMDMEKSITQNLAQIYSAVEKNQEILRNKRKFDQTGLDNYPEVIFGIVTSGTIWRFIRVSGPLKSLKVEITAEYNSGLTSTIEIMNYDYAKEVLCCITRVLQAQVVNGSKRPKID</sequence>
<keyword evidence="3" id="KW-1185">Reference proteome</keyword>